<evidence type="ECO:0000259" key="19">
    <source>
        <dbReference type="PROSITE" id="PS50109"/>
    </source>
</evidence>
<dbReference type="Pfam" id="PF00072">
    <property type="entry name" value="Response_reg"/>
    <property type="match status" value="1"/>
</dbReference>
<dbReference type="PANTHER" id="PTHR43047:SF72">
    <property type="entry name" value="OSMOSENSING HISTIDINE PROTEIN KINASE SLN1"/>
    <property type="match status" value="1"/>
</dbReference>
<dbReference type="FunFam" id="1.10.287.130:FF:000002">
    <property type="entry name" value="Two-component osmosensing histidine kinase"/>
    <property type="match status" value="1"/>
</dbReference>
<dbReference type="InterPro" id="IPR006189">
    <property type="entry name" value="CHASE_dom"/>
</dbReference>
<evidence type="ECO:0000256" key="16">
    <source>
        <dbReference type="ARBA" id="ARBA00074306"/>
    </source>
</evidence>
<evidence type="ECO:0000259" key="20">
    <source>
        <dbReference type="PROSITE" id="PS50110"/>
    </source>
</evidence>
<reference evidence="22" key="1">
    <citation type="journal article" date="2020" name="mSystems">
        <title>Genome- and Community-Level Interaction Insights into Carbon Utilization and Element Cycling Functions of Hydrothermarchaeota in Hydrothermal Sediment.</title>
        <authorList>
            <person name="Zhou Z."/>
            <person name="Liu Y."/>
            <person name="Xu W."/>
            <person name="Pan J."/>
            <person name="Luo Z.H."/>
            <person name="Li M."/>
        </authorList>
    </citation>
    <scope>NUCLEOTIDE SEQUENCE [LARGE SCALE GENOMIC DNA]</scope>
    <source>
        <strain evidence="22">SpSt-374</strain>
    </source>
</reference>
<dbReference type="GO" id="GO:0005524">
    <property type="term" value="F:ATP binding"/>
    <property type="evidence" value="ECO:0007669"/>
    <property type="project" value="UniProtKB-KW"/>
</dbReference>
<dbReference type="AlphaFoldDB" id="A0A7C3ZG90"/>
<feature type="domain" description="Histidine kinase" evidence="19">
    <location>
        <begin position="377"/>
        <end position="613"/>
    </location>
</feature>
<dbReference type="GO" id="GO:0005886">
    <property type="term" value="C:plasma membrane"/>
    <property type="evidence" value="ECO:0007669"/>
    <property type="project" value="TreeGrafter"/>
</dbReference>
<evidence type="ECO:0000256" key="8">
    <source>
        <dbReference type="ARBA" id="ARBA00022741"/>
    </source>
</evidence>
<keyword evidence="7 18" id="KW-0812">Transmembrane</keyword>
<dbReference type="InterPro" id="IPR042240">
    <property type="entry name" value="CHASE_sf"/>
</dbReference>
<evidence type="ECO:0000256" key="14">
    <source>
        <dbReference type="ARBA" id="ARBA00064003"/>
    </source>
</evidence>
<dbReference type="EC" id="2.7.13.3" evidence="4"/>
<dbReference type="SMART" id="SM01079">
    <property type="entry name" value="CHASE"/>
    <property type="match status" value="1"/>
</dbReference>
<evidence type="ECO:0000256" key="12">
    <source>
        <dbReference type="ARBA" id="ARBA00023012"/>
    </source>
</evidence>
<evidence type="ECO:0000256" key="6">
    <source>
        <dbReference type="ARBA" id="ARBA00022679"/>
    </source>
</evidence>
<dbReference type="SMART" id="SM00387">
    <property type="entry name" value="HATPase_c"/>
    <property type="match status" value="1"/>
</dbReference>
<feature type="modified residue" description="4-aspartylphosphate" evidence="17">
    <location>
        <position position="688"/>
    </location>
</feature>
<dbReference type="PROSITE" id="PS50109">
    <property type="entry name" value="HIS_KIN"/>
    <property type="match status" value="1"/>
</dbReference>
<comment type="catalytic activity">
    <reaction evidence="1">
        <text>ATP + protein L-histidine = ADP + protein N-phospho-L-histidine.</text>
        <dbReference type="EC" id="2.7.13.3"/>
    </reaction>
</comment>
<dbReference type="SMART" id="SM00448">
    <property type="entry name" value="REC"/>
    <property type="match status" value="1"/>
</dbReference>
<dbReference type="InterPro" id="IPR003594">
    <property type="entry name" value="HATPase_dom"/>
</dbReference>
<keyword evidence="6" id="KW-0808">Transferase</keyword>
<evidence type="ECO:0000313" key="22">
    <source>
        <dbReference type="EMBL" id="HGG00380.1"/>
    </source>
</evidence>
<dbReference type="CDD" id="cd17546">
    <property type="entry name" value="REC_hyHK_CKI1_RcsC-like"/>
    <property type="match status" value="1"/>
</dbReference>
<feature type="domain" description="CHASE" evidence="21">
    <location>
        <begin position="90"/>
        <end position="313"/>
    </location>
</feature>
<keyword evidence="9" id="KW-0418">Kinase</keyword>
<dbReference type="SUPFAM" id="SSF52172">
    <property type="entry name" value="CheY-like"/>
    <property type="match status" value="1"/>
</dbReference>
<comment type="caution">
    <text evidence="22">The sequence shown here is derived from an EMBL/GenBank/DDBJ whole genome shotgun (WGS) entry which is preliminary data.</text>
</comment>
<dbReference type="FunFam" id="3.30.565.10:FF:000010">
    <property type="entry name" value="Sensor histidine kinase RcsC"/>
    <property type="match status" value="1"/>
</dbReference>
<evidence type="ECO:0000256" key="5">
    <source>
        <dbReference type="ARBA" id="ARBA00022553"/>
    </source>
</evidence>
<dbReference type="InterPro" id="IPR011006">
    <property type="entry name" value="CheY-like_superfamily"/>
</dbReference>
<comment type="similarity">
    <text evidence="3">In the N-terminal section; belongs to the phytochrome family.</text>
</comment>
<dbReference type="PROSITE" id="PS50110">
    <property type="entry name" value="RESPONSE_REGULATORY"/>
    <property type="match status" value="1"/>
</dbReference>
<dbReference type="Pfam" id="PF03924">
    <property type="entry name" value="CHASE"/>
    <property type="match status" value="1"/>
</dbReference>
<dbReference type="InterPro" id="IPR004358">
    <property type="entry name" value="Sig_transdc_His_kin-like_C"/>
</dbReference>
<dbReference type="Gene3D" id="3.40.50.2300">
    <property type="match status" value="1"/>
</dbReference>
<organism evidence="22">
    <name type="scientific">Planktothricoides sp. SpSt-374</name>
    <dbReference type="NCBI Taxonomy" id="2282167"/>
    <lineage>
        <taxon>Bacteria</taxon>
        <taxon>Bacillati</taxon>
        <taxon>Cyanobacteriota</taxon>
        <taxon>Cyanophyceae</taxon>
        <taxon>Oscillatoriophycideae</taxon>
        <taxon>Oscillatoriales</taxon>
        <taxon>Oscillatoriaceae</taxon>
        <taxon>Planktothricoides</taxon>
    </lineage>
</organism>
<dbReference type="InterPro" id="IPR036890">
    <property type="entry name" value="HATPase_C_sf"/>
</dbReference>
<dbReference type="PANTHER" id="PTHR43047">
    <property type="entry name" value="TWO-COMPONENT HISTIDINE PROTEIN KINASE"/>
    <property type="match status" value="1"/>
</dbReference>
<evidence type="ECO:0000256" key="10">
    <source>
        <dbReference type="ARBA" id="ARBA00022840"/>
    </source>
</evidence>
<feature type="domain" description="Response regulatory" evidence="20">
    <location>
        <begin position="639"/>
        <end position="755"/>
    </location>
</feature>
<evidence type="ECO:0000256" key="9">
    <source>
        <dbReference type="ARBA" id="ARBA00022777"/>
    </source>
</evidence>
<dbReference type="GO" id="GO:0000155">
    <property type="term" value="F:phosphorelay sensor kinase activity"/>
    <property type="evidence" value="ECO:0007669"/>
    <property type="project" value="InterPro"/>
</dbReference>
<keyword evidence="13 18" id="KW-0472">Membrane</keyword>
<dbReference type="PRINTS" id="PR00344">
    <property type="entry name" value="BCTRLSENSOR"/>
</dbReference>
<sequence>MKHSPNSPTAKSGILSEFVDIIRQTPLAIGVLLLGLSLTGSAWYYTNKKIAAETKAIFDRQIEDTLEDLNRRIQVYVDSFYGARGLWQAENLDVSYSEWKLFTQSVNLEKRYPGIRGFGFIRYVPENREAYEAWVRQNHSAAEPIYRNYTVKPLGNRSEYFVIEYCEPIQSNQGAIGFDIAQDPIRSQGAQLAIDKGQPAATGPIVLSQDQEPNPGVLIYLPIYRAGMPVHTVTQKRRAFFGFIYGAFRVKDLIEEGIDTDVTDNFYLVIYNRNKLIYGEPETAAQIQEYFLSQSQYHRQFSLNVAGEKWNLYWAAKPNIHITSGDNLPGIILSIGTLISFLLFGIILSLKISYTHVKAAKEASDAASRSKSQFLANMSHELRTPLNAILGFAQIMSRDTSLTQEHRENIDIINRSGEHLLSLIGDILDMSKIEAGLVTINETCFDLYAILEAVEDMFSLKAKAKGLMLEIHPDPSVPQYVKTDEAKLRQVLINLMGNAIKFTAAGGVTVRVVAQKTREIGDGKERHTHLASHQPYIYLHFEIEDTGPGIAAEEIDTLFTPFVQTQSGRKSLEGTGLGLPISRQFVQLMGGDIQVKSAVGVGTVFGFDIKAELAAAASVKTTGVQRRAIALAPGQPLFRILIVDDRWENCRVLSKLLQPLGFDVREAANGKEAIEIWSIWSPHLIWMDMRMPVMNGMEATKQIKATAKGQATVIIALSASAFEQERESILASGCNDFVRKPFRQEVILEKMKQYLGVEYIYEDANPISYSGATDLTGAAGGKVAGQVSLDQYLSKMPSEWVAQLHQAALELNARQTLNLLAAIPQELTPLGSTLASWLHEFRFDKILELTANIVK</sequence>
<evidence type="ECO:0000256" key="4">
    <source>
        <dbReference type="ARBA" id="ARBA00012438"/>
    </source>
</evidence>
<proteinExistence type="inferred from homology"/>
<dbReference type="Gene3D" id="1.10.287.130">
    <property type="match status" value="1"/>
</dbReference>
<dbReference type="Gene3D" id="3.30.450.350">
    <property type="entry name" value="CHASE domain"/>
    <property type="match status" value="1"/>
</dbReference>
<dbReference type="InterPro" id="IPR001789">
    <property type="entry name" value="Sig_transdc_resp-reg_receiver"/>
</dbReference>
<keyword evidence="10" id="KW-0067">ATP-binding</keyword>
<dbReference type="InterPro" id="IPR003661">
    <property type="entry name" value="HisK_dim/P_dom"/>
</dbReference>
<evidence type="ECO:0000256" key="15">
    <source>
        <dbReference type="ARBA" id="ARBA00068150"/>
    </source>
</evidence>
<evidence type="ECO:0000256" key="13">
    <source>
        <dbReference type="ARBA" id="ARBA00023136"/>
    </source>
</evidence>
<evidence type="ECO:0000259" key="21">
    <source>
        <dbReference type="PROSITE" id="PS50839"/>
    </source>
</evidence>
<keyword evidence="8" id="KW-0547">Nucleotide-binding</keyword>
<dbReference type="Pfam" id="PF00512">
    <property type="entry name" value="HisKA"/>
    <property type="match status" value="1"/>
</dbReference>
<comment type="subunit">
    <text evidence="14">At low DSF concentrations, interacts with RpfF.</text>
</comment>
<comment type="subcellular location">
    <subcellularLocation>
        <location evidence="2">Membrane</location>
    </subcellularLocation>
</comment>
<feature type="transmembrane region" description="Helical" evidence="18">
    <location>
        <begin position="331"/>
        <end position="350"/>
    </location>
</feature>
<keyword evidence="5 17" id="KW-0597">Phosphoprotein</keyword>
<dbReference type="InterPro" id="IPR005467">
    <property type="entry name" value="His_kinase_dom"/>
</dbReference>
<protein>
    <recommendedName>
        <fullName evidence="16">Circadian input-output histidine kinase CikA</fullName>
        <ecNumber evidence="4">2.7.13.3</ecNumber>
    </recommendedName>
    <alternativeName>
        <fullName evidence="15">Sensory/regulatory protein RpfC</fullName>
    </alternativeName>
</protein>
<dbReference type="InterPro" id="IPR036097">
    <property type="entry name" value="HisK_dim/P_sf"/>
</dbReference>
<name>A0A7C3ZG90_9CYAN</name>
<evidence type="ECO:0000256" key="2">
    <source>
        <dbReference type="ARBA" id="ARBA00004370"/>
    </source>
</evidence>
<keyword evidence="11 18" id="KW-1133">Transmembrane helix</keyword>
<dbReference type="SUPFAM" id="SSF55874">
    <property type="entry name" value="ATPase domain of HSP90 chaperone/DNA topoisomerase II/histidine kinase"/>
    <property type="match status" value="1"/>
</dbReference>
<gene>
    <name evidence="22" type="ORF">ENR15_06940</name>
</gene>
<evidence type="ECO:0000256" key="3">
    <source>
        <dbReference type="ARBA" id="ARBA00006402"/>
    </source>
</evidence>
<feature type="transmembrane region" description="Helical" evidence="18">
    <location>
        <begin position="27"/>
        <end position="45"/>
    </location>
</feature>
<dbReference type="Pfam" id="PF02518">
    <property type="entry name" value="HATPase_c"/>
    <property type="match status" value="1"/>
</dbReference>
<dbReference type="EMBL" id="DSPX01000066">
    <property type="protein sequence ID" value="HGG00380.1"/>
    <property type="molecule type" value="Genomic_DNA"/>
</dbReference>
<accession>A0A7C3ZG90</accession>
<keyword evidence="12" id="KW-0902">Two-component regulatory system</keyword>
<evidence type="ECO:0000256" key="7">
    <source>
        <dbReference type="ARBA" id="ARBA00022692"/>
    </source>
</evidence>
<dbReference type="SUPFAM" id="SSF47384">
    <property type="entry name" value="Homodimeric domain of signal transducing histidine kinase"/>
    <property type="match status" value="1"/>
</dbReference>
<evidence type="ECO:0000256" key="17">
    <source>
        <dbReference type="PROSITE-ProRule" id="PRU00169"/>
    </source>
</evidence>
<evidence type="ECO:0000256" key="1">
    <source>
        <dbReference type="ARBA" id="ARBA00000085"/>
    </source>
</evidence>
<dbReference type="PROSITE" id="PS50839">
    <property type="entry name" value="CHASE"/>
    <property type="match status" value="1"/>
</dbReference>
<dbReference type="Gene3D" id="3.30.565.10">
    <property type="entry name" value="Histidine kinase-like ATPase, C-terminal domain"/>
    <property type="match status" value="1"/>
</dbReference>
<dbReference type="SMART" id="SM00388">
    <property type="entry name" value="HisKA"/>
    <property type="match status" value="1"/>
</dbReference>
<dbReference type="CDD" id="cd00082">
    <property type="entry name" value="HisKA"/>
    <property type="match status" value="1"/>
</dbReference>
<dbReference type="GO" id="GO:0009927">
    <property type="term" value="F:histidine phosphotransfer kinase activity"/>
    <property type="evidence" value="ECO:0007669"/>
    <property type="project" value="TreeGrafter"/>
</dbReference>
<dbReference type="CDD" id="cd16922">
    <property type="entry name" value="HATPase_EvgS-ArcB-TorS-like"/>
    <property type="match status" value="1"/>
</dbReference>
<evidence type="ECO:0000256" key="11">
    <source>
        <dbReference type="ARBA" id="ARBA00022989"/>
    </source>
</evidence>
<evidence type="ECO:0000256" key="18">
    <source>
        <dbReference type="SAM" id="Phobius"/>
    </source>
</evidence>